<evidence type="ECO:0000259" key="10">
    <source>
        <dbReference type="Pfam" id="PF01431"/>
    </source>
</evidence>
<evidence type="ECO:0008006" key="14">
    <source>
        <dbReference type="Google" id="ProtNLM"/>
    </source>
</evidence>
<keyword evidence="8" id="KW-0482">Metalloprotease</keyword>
<dbReference type="GO" id="GO:0005886">
    <property type="term" value="C:plasma membrane"/>
    <property type="evidence" value="ECO:0007669"/>
    <property type="project" value="UniProtKB-SubCell"/>
</dbReference>
<dbReference type="InterPro" id="IPR042089">
    <property type="entry name" value="Peptidase_M13_dom_2"/>
</dbReference>
<dbReference type="EMBL" id="VTPC01001749">
    <property type="protein sequence ID" value="KAF2901279.1"/>
    <property type="molecule type" value="Genomic_DNA"/>
</dbReference>
<dbReference type="PANTHER" id="PTHR11733:SF224">
    <property type="entry name" value="NEPRILYSIN-2"/>
    <property type="match status" value="1"/>
</dbReference>
<evidence type="ECO:0000256" key="8">
    <source>
        <dbReference type="ARBA" id="ARBA00023049"/>
    </source>
</evidence>
<dbReference type="InterPro" id="IPR000718">
    <property type="entry name" value="Peptidase_M13"/>
</dbReference>
<dbReference type="GO" id="GO:0046872">
    <property type="term" value="F:metal ion binding"/>
    <property type="evidence" value="ECO:0007669"/>
    <property type="project" value="UniProtKB-KW"/>
</dbReference>
<evidence type="ECO:0000259" key="11">
    <source>
        <dbReference type="Pfam" id="PF05649"/>
    </source>
</evidence>
<dbReference type="Gene3D" id="3.40.390.10">
    <property type="entry name" value="Collagenase (Catalytic Domain)"/>
    <property type="match status" value="1"/>
</dbReference>
<evidence type="ECO:0000256" key="3">
    <source>
        <dbReference type="ARBA" id="ARBA00007357"/>
    </source>
</evidence>
<keyword evidence="9" id="KW-1133">Transmembrane helix</keyword>
<dbReference type="InterPro" id="IPR024079">
    <property type="entry name" value="MetalloPept_cat_dom_sf"/>
</dbReference>
<evidence type="ECO:0000256" key="9">
    <source>
        <dbReference type="SAM" id="Phobius"/>
    </source>
</evidence>
<dbReference type="InterPro" id="IPR018497">
    <property type="entry name" value="Peptidase_M13_C"/>
</dbReference>
<dbReference type="AlphaFoldDB" id="A0A8K0DBK5"/>
<keyword evidence="13" id="KW-1185">Reference proteome</keyword>
<dbReference type="Pfam" id="PF05649">
    <property type="entry name" value="Peptidase_M13_N"/>
    <property type="match status" value="1"/>
</dbReference>
<name>A0A8K0DBK5_IGNLU</name>
<comment type="caution">
    <text evidence="12">The sequence shown here is derived from an EMBL/GenBank/DDBJ whole genome shotgun (WGS) entry which is preliminary data.</text>
</comment>
<dbReference type="PANTHER" id="PTHR11733">
    <property type="entry name" value="ZINC METALLOPROTEASE FAMILY M13 NEPRILYSIN-RELATED"/>
    <property type="match status" value="1"/>
</dbReference>
<reference evidence="12" key="1">
    <citation type="submission" date="2019-08" db="EMBL/GenBank/DDBJ databases">
        <title>The genome of the North American firefly Photinus pyralis.</title>
        <authorList>
            <consortium name="Photinus pyralis genome working group"/>
            <person name="Fallon T.R."/>
            <person name="Sander Lower S.E."/>
            <person name="Weng J.-K."/>
        </authorList>
    </citation>
    <scope>NUCLEOTIDE SEQUENCE</scope>
    <source>
        <strain evidence="12">TRF0915ILg1</strain>
        <tissue evidence="12">Whole body</tissue>
    </source>
</reference>
<accession>A0A8K0DBK5</accession>
<keyword evidence="6" id="KW-0378">Hydrolase</keyword>
<evidence type="ECO:0000256" key="5">
    <source>
        <dbReference type="ARBA" id="ARBA00022723"/>
    </source>
</evidence>
<comment type="similarity">
    <text evidence="3">Belongs to the peptidase M13 family.</text>
</comment>
<evidence type="ECO:0000313" key="12">
    <source>
        <dbReference type="EMBL" id="KAF2901279.1"/>
    </source>
</evidence>
<comment type="cofactor">
    <cofactor evidence="1">
        <name>Zn(2+)</name>
        <dbReference type="ChEBI" id="CHEBI:29105"/>
    </cofactor>
</comment>
<dbReference type="CDD" id="cd08662">
    <property type="entry name" value="M13"/>
    <property type="match status" value="1"/>
</dbReference>
<keyword evidence="5" id="KW-0479">Metal-binding</keyword>
<protein>
    <recommendedName>
        <fullName evidence="14">Neprilysin</fullName>
    </recommendedName>
</protein>
<keyword evidence="4" id="KW-0645">Protease</keyword>
<dbReference type="SUPFAM" id="SSF55486">
    <property type="entry name" value="Metalloproteases ('zincins'), catalytic domain"/>
    <property type="match status" value="1"/>
</dbReference>
<dbReference type="GO" id="GO:0016485">
    <property type="term" value="P:protein processing"/>
    <property type="evidence" value="ECO:0007669"/>
    <property type="project" value="TreeGrafter"/>
</dbReference>
<dbReference type="PROSITE" id="PS51885">
    <property type="entry name" value="NEPRILYSIN"/>
    <property type="match status" value="1"/>
</dbReference>
<evidence type="ECO:0000256" key="2">
    <source>
        <dbReference type="ARBA" id="ARBA00004401"/>
    </source>
</evidence>
<feature type="transmembrane region" description="Helical" evidence="9">
    <location>
        <begin position="7"/>
        <end position="28"/>
    </location>
</feature>
<feature type="domain" description="Peptidase M13 N-terminal" evidence="11">
    <location>
        <begin position="63"/>
        <end position="444"/>
    </location>
</feature>
<evidence type="ECO:0000256" key="1">
    <source>
        <dbReference type="ARBA" id="ARBA00001947"/>
    </source>
</evidence>
<dbReference type="Pfam" id="PF01431">
    <property type="entry name" value="Peptidase_M13"/>
    <property type="match status" value="1"/>
</dbReference>
<evidence type="ECO:0000256" key="6">
    <source>
        <dbReference type="ARBA" id="ARBA00022801"/>
    </source>
</evidence>
<organism evidence="12 13">
    <name type="scientific">Ignelater luminosus</name>
    <name type="common">Cucubano</name>
    <name type="synonym">Pyrophorus luminosus</name>
    <dbReference type="NCBI Taxonomy" id="2038154"/>
    <lineage>
        <taxon>Eukaryota</taxon>
        <taxon>Metazoa</taxon>
        <taxon>Ecdysozoa</taxon>
        <taxon>Arthropoda</taxon>
        <taxon>Hexapoda</taxon>
        <taxon>Insecta</taxon>
        <taxon>Pterygota</taxon>
        <taxon>Neoptera</taxon>
        <taxon>Endopterygota</taxon>
        <taxon>Coleoptera</taxon>
        <taxon>Polyphaga</taxon>
        <taxon>Elateriformia</taxon>
        <taxon>Elateroidea</taxon>
        <taxon>Elateridae</taxon>
        <taxon>Agrypninae</taxon>
        <taxon>Pyrophorini</taxon>
        <taxon>Ignelater</taxon>
    </lineage>
</organism>
<sequence length="695" mass="80433">MDRRSALFYFVSAIIAISITILAVFLIIRVTGGNCEDEKICLTAKCVQVTAQIISYLDTSINPCHNFYAFACGNFLANTELSEDQYYVSTSSNIYDDIQRKLRETLEEPILPDELNYVKILKTYYQACNNIVAIEQLELEIVRYIFNKVGGWPIIDGQNWKVYEFNWYQAMYKLKDLGLETNFFIRLFVDDDIENPGRRVIKLGLPDLGLPPNILTNSNHEATRIYYHYMITVAKQLGANESRAVDELNHSLEFEINLAHISVPDKNSVRLTLAELDDKFPNIPLYQYVHNMVLPTIVITKDEEVVVEVPSYLKGLDILLNRTPKRVQANYIMWRAIETLIPYLNEELRERAFAHKSFVYDILEKPSRSQQCVEETYERLPILLSSLYLQKYFNAVSKERAITLMSSIEKEFLKVMETSTWMDGKSKDLAVMKASKITNFVGYPEEILDAEKLERIYRRLHVNSDEFLQSYLNISKYHREMSIRSLRKPSRDEGWFNTRLIAEMYTSYNPLENTISVSAGALQGLIFNKDHPEYLNYGGLGFSIARDITQGFDWWESENDNLDNIKCFIDQYSDFNILEINKTVNGTVTLTENIADQTGLILAYRAYQTWIQNYRQPEKLAALGYTANQLFWISFAINQCTKEKPEFLRELLDDYGGIPAEFRIIGAVMNSQDFANDFDCPVGSLMNPENKCTIW</sequence>
<evidence type="ECO:0000256" key="4">
    <source>
        <dbReference type="ARBA" id="ARBA00022670"/>
    </source>
</evidence>
<gene>
    <name evidence="12" type="ORF">ILUMI_04916</name>
</gene>
<evidence type="ECO:0000313" key="13">
    <source>
        <dbReference type="Proteomes" id="UP000801492"/>
    </source>
</evidence>
<dbReference type="Proteomes" id="UP000801492">
    <property type="component" value="Unassembled WGS sequence"/>
</dbReference>
<comment type="subcellular location">
    <subcellularLocation>
        <location evidence="2">Cell membrane</location>
        <topology evidence="2">Single-pass type II membrane protein</topology>
    </subcellularLocation>
</comment>
<feature type="domain" description="Peptidase M13 C-terminal" evidence="10">
    <location>
        <begin position="508"/>
        <end position="694"/>
    </location>
</feature>
<proteinExistence type="inferred from homology"/>
<evidence type="ECO:0000256" key="7">
    <source>
        <dbReference type="ARBA" id="ARBA00022833"/>
    </source>
</evidence>
<keyword evidence="9" id="KW-0812">Transmembrane</keyword>
<dbReference type="OrthoDB" id="6475849at2759"/>
<keyword evidence="7" id="KW-0862">Zinc</keyword>
<dbReference type="InterPro" id="IPR008753">
    <property type="entry name" value="Peptidase_M13_N"/>
</dbReference>
<dbReference type="GO" id="GO:0004222">
    <property type="term" value="F:metalloendopeptidase activity"/>
    <property type="evidence" value="ECO:0007669"/>
    <property type="project" value="InterPro"/>
</dbReference>
<keyword evidence="9" id="KW-0472">Membrane</keyword>
<dbReference type="Gene3D" id="1.10.1380.10">
    <property type="entry name" value="Neutral endopeptidase , domain2"/>
    <property type="match status" value="1"/>
</dbReference>